<gene>
    <name evidence="12" type="ORF">ACFSQ6_09405</name>
</gene>
<dbReference type="InterPro" id="IPR003661">
    <property type="entry name" value="HisK_dim/P_dom"/>
</dbReference>
<keyword evidence="12" id="KW-0067">ATP-binding</keyword>
<keyword evidence="7" id="KW-0418">Kinase</keyword>
<protein>
    <recommendedName>
        <fullName evidence="3">histidine kinase</fullName>
        <ecNumber evidence="3">2.7.13.3</ecNumber>
    </recommendedName>
</protein>
<comment type="similarity">
    <text evidence="2">In the N-terminal section; belongs to the phytochrome family.</text>
</comment>
<evidence type="ECO:0000256" key="6">
    <source>
        <dbReference type="ARBA" id="ARBA00022679"/>
    </source>
</evidence>
<evidence type="ECO:0000256" key="1">
    <source>
        <dbReference type="ARBA" id="ARBA00000085"/>
    </source>
</evidence>
<dbReference type="InterPro" id="IPR001294">
    <property type="entry name" value="Phytochrome"/>
</dbReference>
<dbReference type="SMART" id="SM00387">
    <property type="entry name" value="HATPase_c"/>
    <property type="match status" value="1"/>
</dbReference>
<evidence type="ECO:0000256" key="5">
    <source>
        <dbReference type="ARBA" id="ARBA00022606"/>
    </source>
</evidence>
<dbReference type="EMBL" id="JBHUMB010000008">
    <property type="protein sequence ID" value="MFD2743615.1"/>
    <property type="molecule type" value="Genomic_DNA"/>
</dbReference>
<evidence type="ECO:0000256" key="4">
    <source>
        <dbReference type="ARBA" id="ARBA00022543"/>
    </source>
</evidence>
<dbReference type="InterPro" id="IPR050351">
    <property type="entry name" value="BphY/WalK/GraS-like"/>
</dbReference>
<keyword evidence="13" id="KW-1185">Reference proteome</keyword>
<evidence type="ECO:0000256" key="8">
    <source>
        <dbReference type="ARBA" id="ARBA00022991"/>
    </source>
</evidence>
<dbReference type="PROSITE" id="PS50109">
    <property type="entry name" value="HIS_KIN"/>
    <property type="match status" value="1"/>
</dbReference>
<comment type="catalytic activity">
    <reaction evidence="1">
        <text>ATP + protein L-histidine = ADP + protein N-phospho-L-histidine.</text>
        <dbReference type="EC" id="2.7.13.3"/>
    </reaction>
</comment>
<dbReference type="Proteomes" id="UP001597418">
    <property type="component" value="Unassembled WGS sequence"/>
</dbReference>
<keyword evidence="4" id="KW-0600">Photoreceptor protein</keyword>
<comment type="caution">
    <text evidence="12">The sequence shown here is derived from an EMBL/GenBank/DDBJ whole genome shotgun (WGS) entry which is preliminary data.</text>
</comment>
<evidence type="ECO:0000256" key="7">
    <source>
        <dbReference type="ARBA" id="ARBA00022777"/>
    </source>
</evidence>
<keyword evidence="9" id="KW-0675">Receptor</keyword>
<organism evidence="12 13">
    <name type="scientific">Sphingobacterium populi</name>
    <dbReference type="NCBI Taxonomy" id="1812824"/>
    <lineage>
        <taxon>Bacteria</taxon>
        <taxon>Pseudomonadati</taxon>
        <taxon>Bacteroidota</taxon>
        <taxon>Sphingobacteriia</taxon>
        <taxon>Sphingobacteriales</taxon>
        <taxon>Sphingobacteriaceae</taxon>
        <taxon>Sphingobacterium</taxon>
    </lineage>
</organism>
<dbReference type="Pfam" id="PF00360">
    <property type="entry name" value="PHY"/>
    <property type="match status" value="1"/>
</dbReference>
<dbReference type="InterPro" id="IPR036097">
    <property type="entry name" value="HisK_dim/P_sf"/>
</dbReference>
<dbReference type="InterPro" id="IPR016132">
    <property type="entry name" value="Phyto_chromo_attachment"/>
</dbReference>
<dbReference type="EC" id="2.7.13.3" evidence="3"/>
<dbReference type="SMART" id="SM00388">
    <property type="entry name" value="HisKA"/>
    <property type="match status" value="1"/>
</dbReference>
<dbReference type="Pfam" id="PF01590">
    <property type="entry name" value="GAF"/>
    <property type="match status" value="1"/>
</dbReference>
<accession>A0ABW5UDH9</accession>
<dbReference type="InterPro" id="IPR043150">
    <property type="entry name" value="Phytochrome_PHY_sf"/>
</dbReference>
<dbReference type="Gene3D" id="3.30.450.40">
    <property type="match status" value="1"/>
</dbReference>
<dbReference type="Pfam" id="PF02518">
    <property type="entry name" value="HATPase_c"/>
    <property type="match status" value="1"/>
</dbReference>
<keyword evidence="12" id="KW-0547">Nucleotide-binding</keyword>
<feature type="domain" description="Histidine kinase" evidence="11">
    <location>
        <begin position="518"/>
        <end position="731"/>
    </location>
</feature>
<dbReference type="InterPro" id="IPR036890">
    <property type="entry name" value="HATPase_C_sf"/>
</dbReference>
<dbReference type="Gene3D" id="1.10.287.130">
    <property type="match status" value="1"/>
</dbReference>
<evidence type="ECO:0000313" key="13">
    <source>
        <dbReference type="Proteomes" id="UP001597418"/>
    </source>
</evidence>
<dbReference type="RefSeq" id="WP_066757807.1">
    <property type="nucleotide sequence ID" value="NZ_JBHUMB010000008.1"/>
</dbReference>
<dbReference type="GO" id="GO:0005524">
    <property type="term" value="F:ATP binding"/>
    <property type="evidence" value="ECO:0007669"/>
    <property type="project" value="UniProtKB-KW"/>
</dbReference>
<keyword evidence="5" id="KW-0716">Sensory transduction</keyword>
<dbReference type="Gene3D" id="3.30.450.20">
    <property type="entry name" value="PAS domain"/>
    <property type="match status" value="1"/>
</dbReference>
<dbReference type="Pfam" id="PF00512">
    <property type="entry name" value="HisKA"/>
    <property type="match status" value="1"/>
</dbReference>
<evidence type="ECO:0000256" key="2">
    <source>
        <dbReference type="ARBA" id="ARBA00006402"/>
    </source>
</evidence>
<dbReference type="InterPro" id="IPR013515">
    <property type="entry name" value="Phytochrome_cen-reg"/>
</dbReference>
<dbReference type="PANTHER" id="PTHR42878">
    <property type="entry name" value="TWO-COMPONENT HISTIDINE KINASE"/>
    <property type="match status" value="1"/>
</dbReference>
<dbReference type="SUPFAM" id="SSF47384">
    <property type="entry name" value="Homodimeric domain of signal transducing histidine kinase"/>
    <property type="match status" value="1"/>
</dbReference>
<evidence type="ECO:0000256" key="3">
    <source>
        <dbReference type="ARBA" id="ARBA00012438"/>
    </source>
</evidence>
<dbReference type="InterPro" id="IPR003594">
    <property type="entry name" value="HATPase_dom"/>
</dbReference>
<dbReference type="InterPro" id="IPR035965">
    <property type="entry name" value="PAS-like_dom_sf"/>
</dbReference>
<dbReference type="Gene3D" id="3.30.565.10">
    <property type="entry name" value="Histidine kinase-like ATPase, C-terminal domain"/>
    <property type="match status" value="1"/>
</dbReference>
<dbReference type="InterPro" id="IPR005467">
    <property type="entry name" value="His_kinase_dom"/>
</dbReference>
<dbReference type="SUPFAM" id="SSF55874">
    <property type="entry name" value="ATPase domain of HSP90 chaperone/DNA topoisomerase II/histidine kinase"/>
    <property type="match status" value="1"/>
</dbReference>
<sequence length="744" mass="84785">MALNQVLCENEPIHLVGKVQSCGKLIILNESQKIVGLSENWKNYTFIENLSSFLNQPVGDFIEHSVPSQREQFQAFIDGVEPNSDERHVLQIELANQQHIVIAYSVCDDIYIEFEEVGDVHAYSLQLPSFTKKINQAGERVWDALCETIRTIIGYDRVMIYQFLEDHSGQVIAERKRGDIPSYFGFRFPEFDIPKQARALYLQHHVRQVCDSDDPTYAIISNRKDAFDLTTCNIRALSPIHIQYLKNAGAQASMSFSIIVQGKLWGLVACQHSQALHIDYPKRSIGLVLVEFAVNKYLTISSEQDLEFDRRISSLELKLKESMLIKSDVLTALRSSMRELAKLIEADAILVVNKDQLQVHATSLTNHQILELHQFVSNKTDKLVFEDHCFAVNYGDQLPFDLPFAGLLRVDIDLSRSFSIYALRNEVITEEKWAGKPEKIMEYDANHDLFRPSPRQSFAAWRKQIHHTAPQWTADQISALKRIRQLLRESMLRKSEEISGLNQELIQLNNALDTYSYTVSHDLRNPLSSIKLTSQFLQKKLGKDHDLVASGATNILNSVTVMENLMEKIFEFSRAKVYKYEPEWVDVSISIHKIIQENLERYGTHHTDIEIKNLLPLYGEKTLFHQIFANIIGNAIKYSSKSERAHISISSYIRNNTVAYSISDNGIGIDAKELTNIYDVFKRMSNSSGFEGTGVGMAIVKRIIERLNATIEVQSELQKGTVVHLVFPNADIPIEMLPHSIQAG</sequence>
<dbReference type="InterPro" id="IPR029016">
    <property type="entry name" value="GAF-like_dom_sf"/>
</dbReference>
<proteinExistence type="inferred from homology"/>
<dbReference type="PANTHER" id="PTHR42878:SF15">
    <property type="entry name" value="BACTERIOPHYTOCHROME"/>
    <property type="match status" value="1"/>
</dbReference>
<dbReference type="PROSITE" id="PS50046">
    <property type="entry name" value="PHYTOCHROME_2"/>
    <property type="match status" value="1"/>
</dbReference>
<feature type="domain" description="Phytochrome chromophore attachment site" evidence="10">
    <location>
        <begin position="137"/>
        <end position="291"/>
    </location>
</feature>
<keyword evidence="6" id="KW-0808">Transferase</keyword>
<evidence type="ECO:0000259" key="11">
    <source>
        <dbReference type="PROSITE" id="PS50109"/>
    </source>
</evidence>
<dbReference type="SUPFAM" id="SSF55785">
    <property type="entry name" value="PYP-like sensor domain (PAS domain)"/>
    <property type="match status" value="1"/>
</dbReference>
<evidence type="ECO:0000313" key="12">
    <source>
        <dbReference type="EMBL" id="MFD2743615.1"/>
    </source>
</evidence>
<reference evidence="13" key="1">
    <citation type="journal article" date="2019" name="Int. J. Syst. Evol. Microbiol.">
        <title>The Global Catalogue of Microorganisms (GCM) 10K type strain sequencing project: providing services to taxonomists for standard genome sequencing and annotation.</title>
        <authorList>
            <consortium name="The Broad Institute Genomics Platform"/>
            <consortium name="The Broad Institute Genome Sequencing Center for Infectious Disease"/>
            <person name="Wu L."/>
            <person name="Ma J."/>
        </authorList>
    </citation>
    <scope>NUCLEOTIDE SEQUENCE [LARGE SCALE GENOMIC DNA]</scope>
    <source>
        <strain evidence="13">KCTC 42247</strain>
    </source>
</reference>
<dbReference type="InterPro" id="IPR003018">
    <property type="entry name" value="GAF"/>
</dbReference>
<evidence type="ECO:0000256" key="9">
    <source>
        <dbReference type="ARBA" id="ARBA00023170"/>
    </source>
</evidence>
<keyword evidence="8" id="KW-0157">Chromophore</keyword>
<evidence type="ECO:0000259" key="10">
    <source>
        <dbReference type="PROSITE" id="PS50046"/>
    </source>
</evidence>
<dbReference type="CDD" id="cd00082">
    <property type="entry name" value="HisKA"/>
    <property type="match status" value="1"/>
</dbReference>
<dbReference type="PRINTS" id="PR01033">
    <property type="entry name" value="PHYTOCHROME"/>
</dbReference>
<dbReference type="Gene3D" id="3.30.450.270">
    <property type="match status" value="1"/>
</dbReference>
<dbReference type="SUPFAM" id="SSF55781">
    <property type="entry name" value="GAF domain-like"/>
    <property type="match status" value="2"/>
</dbReference>
<name>A0ABW5UDH9_9SPHI</name>